<evidence type="ECO:0000313" key="3">
    <source>
        <dbReference type="EMBL" id="OUS35205.1"/>
    </source>
</evidence>
<evidence type="ECO:0008006" key="5">
    <source>
        <dbReference type="Google" id="ProtNLM"/>
    </source>
</evidence>
<dbReference type="EMBL" id="MABE01000694">
    <property type="protein sequence ID" value="OUS35205.1"/>
    <property type="molecule type" value="Genomic_DNA"/>
</dbReference>
<evidence type="ECO:0000256" key="2">
    <source>
        <dbReference type="SAM" id="Phobius"/>
    </source>
</evidence>
<keyword evidence="2" id="KW-1133">Transmembrane helix</keyword>
<accession>A0A1Y5HJZ4</accession>
<keyword evidence="2" id="KW-0812">Transmembrane</keyword>
<dbReference type="Pfam" id="PF11286">
    <property type="entry name" value="DUF3087"/>
    <property type="match status" value="1"/>
</dbReference>
<keyword evidence="1" id="KW-0175">Coiled coil</keyword>
<evidence type="ECO:0000256" key="1">
    <source>
        <dbReference type="SAM" id="Coils"/>
    </source>
</evidence>
<dbReference type="InterPro" id="IPR021438">
    <property type="entry name" value="DUF3087"/>
</dbReference>
<organism evidence="3 4">
    <name type="scientific">Oleispira antarctica</name>
    <dbReference type="NCBI Taxonomy" id="188908"/>
    <lineage>
        <taxon>Bacteria</taxon>
        <taxon>Pseudomonadati</taxon>
        <taxon>Pseudomonadota</taxon>
        <taxon>Gammaproteobacteria</taxon>
        <taxon>Oceanospirillales</taxon>
        <taxon>Oceanospirillaceae</taxon>
        <taxon>Oleispira</taxon>
    </lineage>
</organism>
<proteinExistence type="predicted"/>
<dbReference type="AlphaFoldDB" id="A0A1Y5HJZ4"/>
<gene>
    <name evidence="3" type="ORF">A9R00_12145</name>
</gene>
<feature type="coiled-coil region" evidence="1">
    <location>
        <begin position="128"/>
        <end position="155"/>
    </location>
</feature>
<comment type="caution">
    <text evidence="3">The sequence shown here is derived from an EMBL/GenBank/DDBJ whole genome shotgun (WGS) entry which is preliminary data.</text>
</comment>
<evidence type="ECO:0000313" key="4">
    <source>
        <dbReference type="Proteomes" id="UP000227088"/>
    </source>
</evidence>
<keyword evidence="2" id="KW-0472">Membrane</keyword>
<dbReference type="Proteomes" id="UP000227088">
    <property type="component" value="Unassembled WGS sequence"/>
</dbReference>
<sequence length="172" mass="19454">MQLHTIDKALYRKRLNILIAISIAVLLLTSLGVSNILIDFFGSEVDGDNFWWNLIGVASGLAVISALFKAMVGKPFMAEVNYVRGLKREMNRIYRSSKKLQTALEANDKNAIIISYFNLQASKQVYQLDNNTLTMDELNTKIELLDDKIEQLGLVISVEDYHSDLLKQLSIE</sequence>
<name>A0A1Y5HJZ4_OLEAN</name>
<feature type="transmembrane region" description="Helical" evidence="2">
    <location>
        <begin position="15"/>
        <end position="38"/>
    </location>
</feature>
<feature type="transmembrane region" description="Helical" evidence="2">
    <location>
        <begin position="50"/>
        <end position="68"/>
    </location>
</feature>
<protein>
    <recommendedName>
        <fullName evidence="5">DUF3087 domain-containing protein</fullName>
    </recommendedName>
</protein>
<reference evidence="4" key="1">
    <citation type="journal article" date="2017" name="Proc. Natl. Acad. Sci. U.S.A.">
        <title>Simulation of Deepwater Horizon oil plume reveals substrate specialization within a complex community of hydrocarbon degraders.</title>
        <authorList>
            <person name="Hu P."/>
            <person name="Dubinsky E.A."/>
            <person name="Probst A.J."/>
            <person name="Wang J."/>
            <person name="Sieber C.M.K."/>
            <person name="Tom L.M."/>
            <person name="Gardinali P."/>
            <person name="Banfield J.F."/>
            <person name="Atlas R.M."/>
            <person name="Andersen G.L."/>
        </authorList>
    </citation>
    <scope>NUCLEOTIDE SEQUENCE [LARGE SCALE GENOMIC DNA]</scope>
</reference>